<protein>
    <submittedName>
        <fullName evidence="2">Sulfatase-modifying factor enzyme 1</fullName>
    </submittedName>
</protein>
<dbReference type="EMBL" id="RKHJ01000001">
    <property type="protein sequence ID" value="ROR66765.1"/>
    <property type="molecule type" value="Genomic_DNA"/>
</dbReference>
<dbReference type="SUPFAM" id="SSF56436">
    <property type="entry name" value="C-type lectin-like"/>
    <property type="match status" value="1"/>
</dbReference>
<name>A0A3N2AUY5_9MICO</name>
<gene>
    <name evidence="2" type="ORF">EDD26_2159</name>
</gene>
<feature type="domain" description="Sulfatase-modifying factor enzyme-like" evidence="1">
    <location>
        <begin position="533"/>
        <end position="603"/>
    </location>
</feature>
<dbReference type="InterPro" id="IPR016187">
    <property type="entry name" value="CTDL_fold"/>
</dbReference>
<sequence length="669" mass="73584">MTIDPDEAPTNAFDPLVPRPIDLPTAVPLPALGDERLADAAFDIAKILAAPDDAAQWPAWREELAALAAAARSRLAHDDAAYDAVSWAARCRVAAQIWLWDERLWDWQERRFTPDRLLAAYDDLGGLDGLVLWHTYPCIGIDERNQFDWYRDVPRLAALVADLHAAGVRVFLDYNPWDTGTRRETDASGRERSDGESLRLVADELGADGVFLDTLKQADPAFLAAVGGDRPLALEGESRAPNERLRDHVLSWSQWFADSRAPGVQRARLVERRHMLHGVRRWNRSHAEELQTAWMNGTGVLVWDAVFGVWVGWSARDRATLRTISRVQRACHELLEQGEWAPLAGATAEAAELGVHGTTWTLGDVTLVTLVHRGDEPVTGRFLAPVEGALWDLGRGAATDGELTIPAHGIAGVLAVRGEAPAWLPGLLEAAAADPAHDDPAWADAAFPARATERIRVPRSSAAPPADAVLVPAGAHELRVRWRRRETGLYGEAPYVEEWKPLPPRLHDEREFEVRAELGAVAIARREVSVAEWNAAARDAGLEPRTGAPDAPVTHVDLDDARRFAAAVGARLPTDHEWQVAGAALERRSPRVWNWTESEMTDGITRRTILKGGSERAVTGSDWYADGGPQPPERSLAWLRTGIDRSSAIGFRLAWDLRSDVDHGTGDPR</sequence>
<dbReference type="Pfam" id="PF03781">
    <property type="entry name" value="FGE-sulfatase"/>
    <property type="match status" value="1"/>
</dbReference>
<keyword evidence="3" id="KW-1185">Reference proteome</keyword>
<dbReference type="AlphaFoldDB" id="A0A3N2AUY5"/>
<dbReference type="RefSeq" id="WP_245989860.1">
    <property type="nucleotide sequence ID" value="NZ_RKHJ01000001.1"/>
</dbReference>
<dbReference type="InterPro" id="IPR042095">
    <property type="entry name" value="SUMF_sf"/>
</dbReference>
<reference evidence="2 3" key="1">
    <citation type="submission" date="2018-11" db="EMBL/GenBank/DDBJ databases">
        <title>Sequencing the genomes of 1000 actinobacteria strains.</title>
        <authorList>
            <person name="Klenk H.-P."/>
        </authorList>
    </citation>
    <scope>NUCLEOTIDE SEQUENCE [LARGE SCALE GENOMIC DNA]</scope>
    <source>
        <strain evidence="2 3">DSM 9580</strain>
    </source>
</reference>
<organism evidence="2 3">
    <name type="scientific">Agrococcus jenensis</name>
    <dbReference type="NCBI Taxonomy" id="46353"/>
    <lineage>
        <taxon>Bacteria</taxon>
        <taxon>Bacillati</taxon>
        <taxon>Actinomycetota</taxon>
        <taxon>Actinomycetes</taxon>
        <taxon>Micrococcales</taxon>
        <taxon>Microbacteriaceae</taxon>
        <taxon>Agrococcus</taxon>
    </lineage>
</organism>
<dbReference type="Gene3D" id="3.90.1580.10">
    <property type="entry name" value="paralog of FGE (formylglycine-generating enzyme)"/>
    <property type="match status" value="1"/>
</dbReference>
<evidence type="ECO:0000313" key="2">
    <source>
        <dbReference type="EMBL" id="ROR66765.1"/>
    </source>
</evidence>
<comment type="caution">
    <text evidence="2">The sequence shown here is derived from an EMBL/GenBank/DDBJ whole genome shotgun (WGS) entry which is preliminary data.</text>
</comment>
<evidence type="ECO:0000259" key="1">
    <source>
        <dbReference type="Pfam" id="PF03781"/>
    </source>
</evidence>
<accession>A0A3N2AUY5</accession>
<dbReference type="InterPro" id="IPR005532">
    <property type="entry name" value="SUMF_dom"/>
</dbReference>
<proteinExistence type="predicted"/>
<dbReference type="Proteomes" id="UP000275456">
    <property type="component" value="Unassembled WGS sequence"/>
</dbReference>
<evidence type="ECO:0000313" key="3">
    <source>
        <dbReference type="Proteomes" id="UP000275456"/>
    </source>
</evidence>